<proteinExistence type="predicted"/>
<dbReference type="Proteomes" id="UP000299102">
    <property type="component" value="Unassembled WGS sequence"/>
</dbReference>
<keyword evidence="4" id="KW-1185">Reference proteome</keyword>
<evidence type="ECO:0000313" key="3">
    <source>
        <dbReference type="EMBL" id="GBP47240.1"/>
    </source>
</evidence>
<evidence type="ECO:0000313" key="4">
    <source>
        <dbReference type="Proteomes" id="UP000299102"/>
    </source>
</evidence>
<accession>A0A4C1W8K9</accession>
<dbReference type="EMBL" id="BGZK01000498">
    <property type="protein sequence ID" value="GBP47240.1"/>
    <property type="molecule type" value="Genomic_DNA"/>
</dbReference>
<organism evidence="3 4">
    <name type="scientific">Eumeta variegata</name>
    <name type="common">Bagworm moth</name>
    <name type="synonym">Eumeta japonica</name>
    <dbReference type="NCBI Taxonomy" id="151549"/>
    <lineage>
        <taxon>Eukaryota</taxon>
        <taxon>Metazoa</taxon>
        <taxon>Ecdysozoa</taxon>
        <taxon>Arthropoda</taxon>
        <taxon>Hexapoda</taxon>
        <taxon>Insecta</taxon>
        <taxon>Pterygota</taxon>
        <taxon>Neoptera</taxon>
        <taxon>Endopterygota</taxon>
        <taxon>Lepidoptera</taxon>
        <taxon>Glossata</taxon>
        <taxon>Ditrysia</taxon>
        <taxon>Tineoidea</taxon>
        <taxon>Psychidae</taxon>
        <taxon>Oiketicinae</taxon>
        <taxon>Eumeta</taxon>
    </lineage>
</organism>
<feature type="compositionally biased region" description="Low complexity" evidence="1">
    <location>
        <begin position="38"/>
        <end position="50"/>
    </location>
</feature>
<gene>
    <name evidence="3" type="ORF">EVAR_20244_1</name>
</gene>
<dbReference type="AlphaFoldDB" id="A0A4C1W8K9"/>
<evidence type="ECO:0000256" key="2">
    <source>
        <dbReference type="SAM" id="Phobius"/>
    </source>
</evidence>
<feature type="transmembrane region" description="Helical" evidence="2">
    <location>
        <begin position="114"/>
        <end position="130"/>
    </location>
</feature>
<keyword evidence="2" id="KW-1133">Transmembrane helix</keyword>
<name>A0A4C1W8K9_EUMVA</name>
<protein>
    <submittedName>
        <fullName evidence="3">Uncharacterized protein</fullName>
    </submittedName>
</protein>
<dbReference type="OrthoDB" id="7488722at2759"/>
<comment type="caution">
    <text evidence="3">The sequence shown here is derived from an EMBL/GenBank/DDBJ whole genome shotgun (WGS) entry which is preliminary data.</text>
</comment>
<evidence type="ECO:0000256" key="1">
    <source>
        <dbReference type="SAM" id="MobiDB-lite"/>
    </source>
</evidence>
<sequence length="138" mass="14702">MTREKKSGRLPAAPVGELARCALAPCRTLHTPRRSGGRRAAPARPTRRPASALLGCGGVVRLFGGNSPYDSSACDRPAAPCQRRAPAEAACATEPYPFGSVMGCPRRRCSAERLFIFINIGFAVSTIISIDPNYSNKV</sequence>
<reference evidence="3 4" key="1">
    <citation type="journal article" date="2019" name="Commun. Biol.">
        <title>The bagworm genome reveals a unique fibroin gene that provides high tensile strength.</title>
        <authorList>
            <person name="Kono N."/>
            <person name="Nakamura H."/>
            <person name="Ohtoshi R."/>
            <person name="Tomita M."/>
            <person name="Numata K."/>
            <person name="Arakawa K."/>
        </authorList>
    </citation>
    <scope>NUCLEOTIDE SEQUENCE [LARGE SCALE GENOMIC DNA]</scope>
</reference>
<feature type="region of interest" description="Disordered" evidence="1">
    <location>
        <begin position="29"/>
        <end position="50"/>
    </location>
</feature>
<keyword evidence="2" id="KW-0812">Transmembrane</keyword>
<keyword evidence="2" id="KW-0472">Membrane</keyword>